<evidence type="ECO:0000313" key="1">
    <source>
        <dbReference type="EMBL" id="CAG8956291.1"/>
    </source>
</evidence>
<keyword evidence="2" id="KW-1185">Reference proteome</keyword>
<dbReference type="OrthoDB" id="5421601at2759"/>
<protein>
    <recommendedName>
        <fullName evidence="3">F-box domain-containing protein</fullName>
    </recommendedName>
</protein>
<reference evidence="1" key="1">
    <citation type="submission" date="2021-07" db="EMBL/GenBank/DDBJ databases">
        <authorList>
            <person name="Durling M."/>
        </authorList>
    </citation>
    <scope>NUCLEOTIDE SEQUENCE</scope>
</reference>
<evidence type="ECO:0008006" key="3">
    <source>
        <dbReference type="Google" id="ProtNLM"/>
    </source>
</evidence>
<accession>A0A9N9KYG4</accession>
<dbReference type="AlphaFoldDB" id="A0A9N9KYG4"/>
<proteinExistence type="predicted"/>
<name>A0A9N9KYG4_9HELO</name>
<dbReference type="Proteomes" id="UP000696280">
    <property type="component" value="Unassembled WGS sequence"/>
</dbReference>
<organism evidence="1 2">
    <name type="scientific">Hymenoscyphus fraxineus</name>
    <dbReference type="NCBI Taxonomy" id="746836"/>
    <lineage>
        <taxon>Eukaryota</taxon>
        <taxon>Fungi</taxon>
        <taxon>Dikarya</taxon>
        <taxon>Ascomycota</taxon>
        <taxon>Pezizomycotina</taxon>
        <taxon>Leotiomycetes</taxon>
        <taxon>Helotiales</taxon>
        <taxon>Helotiaceae</taxon>
        <taxon>Hymenoscyphus</taxon>
    </lineage>
</organism>
<evidence type="ECO:0000313" key="2">
    <source>
        <dbReference type="Proteomes" id="UP000696280"/>
    </source>
</evidence>
<comment type="caution">
    <text evidence="1">The sequence shown here is derived from an EMBL/GenBank/DDBJ whole genome shotgun (WGS) entry which is preliminary data.</text>
</comment>
<gene>
    <name evidence="1" type="ORF">HYFRA_00003671</name>
</gene>
<dbReference type="EMBL" id="CAJVRL010000070">
    <property type="protein sequence ID" value="CAG8956291.1"/>
    <property type="molecule type" value="Genomic_DNA"/>
</dbReference>
<sequence>MELLSLPDEILLFIIKETIPEQFEDFVLSCKTIYRLGTQYLSRHNELRREYRNFTSTLRRPCTSPFNLLLQIADTPIISRYIVYADFREYHPNHVLRKHDLLSSLLELLEESSYLKRIGGDPFRIYQVFRTGNYRNELAILILLTLLPNVTELSLPLEWGTILVAKGLPINQVALLNDIVKKANNLRNFSSSLSKLTTILPSGGPNRLQTSMMITTLYPFLSLESMRNFYAGSSVAIQGFFGDYDTSGVENADTFGRSLEVVESHNSPMMVADLEIFLSRLPRLRSLKLIHIYFAGFRDSAAIMGAVEKSTFETLETLTFMMRPTSMAITSMKKFKKLRKLEMNINVLLGLLHVSGCERRLHHCHDIAHLGDLLPSSIETFTLLVDDLTERSNDLEILFENVAAERSQKLPNLKEISIRSGLPELLERSILSPKFSRDHRNPSPRSDYSANELIIHSEPLMYEGGLYHEGMAAWMGSLQELGTSVKVNTEVVLERSAQEVFMEDSEDVEMTED</sequence>